<proteinExistence type="predicted"/>
<organism evidence="2 3">
    <name type="scientific">Dendrobium chrysotoxum</name>
    <name type="common">Orchid</name>
    <dbReference type="NCBI Taxonomy" id="161865"/>
    <lineage>
        <taxon>Eukaryota</taxon>
        <taxon>Viridiplantae</taxon>
        <taxon>Streptophyta</taxon>
        <taxon>Embryophyta</taxon>
        <taxon>Tracheophyta</taxon>
        <taxon>Spermatophyta</taxon>
        <taxon>Magnoliopsida</taxon>
        <taxon>Liliopsida</taxon>
        <taxon>Asparagales</taxon>
        <taxon>Orchidaceae</taxon>
        <taxon>Epidendroideae</taxon>
        <taxon>Malaxideae</taxon>
        <taxon>Dendrobiinae</taxon>
        <taxon>Dendrobium</taxon>
    </lineage>
</organism>
<keyword evidence="1" id="KW-1133">Transmembrane helix</keyword>
<keyword evidence="1" id="KW-0472">Membrane</keyword>
<evidence type="ECO:0000256" key="1">
    <source>
        <dbReference type="SAM" id="Phobius"/>
    </source>
</evidence>
<dbReference type="Proteomes" id="UP000775213">
    <property type="component" value="Unassembled WGS sequence"/>
</dbReference>
<protein>
    <submittedName>
        <fullName evidence="2">Uncharacterized protein</fullName>
    </submittedName>
</protein>
<gene>
    <name evidence="2" type="ORF">IEQ34_002365</name>
</gene>
<evidence type="ECO:0000313" key="3">
    <source>
        <dbReference type="Proteomes" id="UP000775213"/>
    </source>
</evidence>
<reference evidence="2 3" key="1">
    <citation type="journal article" date="2021" name="Hortic Res">
        <title>Chromosome-scale assembly of the Dendrobium chrysotoxum genome enhances the understanding of orchid evolution.</title>
        <authorList>
            <person name="Zhang Y."/>
            <person name="Zhang G.Q."/>
            <person name="Zhang D."/>
            <person name="Liu X.D."/>
            <person name="Xu X.Y."/>
            <person name="Sun W.H."/>
            <person name="Yu X."/>
            <person name="Zhu X."/>
            <person name="Wang Z.W."/>
            <person name="Zhao X."/>
            <person name="Zhong W.Y."/>
            <person name="Chen H."/>
            <person name="Yin W.L."/>
            <person name="Huang T."/>
            <person name="Niu S.C."/>
            <person name="Liu Z.J."/>
        </authorList>
    </citation>
    <scope>NUCLEOTIDE SEQUENCE [LARGE SCALE GENOMIC DNA]</scope>
    <source>
        <strain evidence="2">Lindl</strain>
    </source>
</reference>
<dbReference type="EMBL" id="JAGFBR010000003">
    <property type="protein sequence ID" value="KAH0469133.1"/>
    <property type="molecule type" value="Genomic_DNA"/>
</dbReference>
<accession>A0AAV7HN84</accession>
<feature type="transmembrane region" description="Helical" evidence="1">
    <location>
        <begin position="12"/>
        <end position="28"/>
    </location>
</feature>
<sequence length="106" mass="12271">MLFKRTSNFKDVARVVVTGGLIIFMSILKKGYFSPNNEKFLLYWGEQTMRKRSIEILKSNNDKEQGFLFIHQKSNHFSPTIKTLFNSVSANNCEANYLLGNFNLNL</sequence>
<keyword evidence="1" id="KW-0812">Transmembrane</keyword>
<dbReference type="AlphaFoldDB" id="A0AAV7HN84"/>
<name>A0AAV7HN84_DENCH</name>
<keyword evidence="3" id="KW-1185">Reference proteome</keyword>
<evidence type="ECO:0000313" key="2">
    <source>
        <dbReference type="EMBL" id="KAH0469133.1"/>
    </source>
</evidence>
<comment type="caution">
    <text evidence="2">The sequence shown here is derived from an EMBL/GenBank/DDBJ whole genome shotgun (WGS) entry which is preliminary data.</text>
</comment>